<dbReference type="OrthoDB" id="5373643at2759"/>
<keyword evidence="2" id="KW-1185">Reference proteome</keyword>
<comment type="caution">
    <text evidence="1">The sequence shown here is derived from an EMBL/GenBank/DDBJ whole genome shotgun (WGS) entry which is preliminary data.</text>
</comment>
<dbReference type="Proteomes" id="UP000578531">
    <property type="component" value="Unassembled WGS sequence"/>
</dbReference>
<organism evidence="1 2">
    <name type="scientific">Letharia columbiana</name>
    <dbReference type="NCBI Taxonomy" id="112416"/>
    <lineage>
        <taxon>Eukaryota</taxon>
        <taxon>Fungi</taxon>
        <taxon>Dikarya</taxon>
        <taxon>Ascomycota</taxon>
        <taxon>Pezizomycotina</taxon>
        <taxon>Lecanoromycetes</taxon>
        <taxon>OSLEUM clade</taxon>
        <taxon>Lecanoromycetidae</taxon>
        <taxon>Lecanorales</taxon>
        <taxon>Lecanorineae</taxon>
        <taxon>Parmeliaceae</taxon>
        <taxon>Letharia</taxon>
    </lineage>
</organism>
<dbReference type="AlphaFoldDB" id="A0A8H6FXY6"/>
<dbReference type="RefSeq" id="XP_037166200.1">
    <property type="nucleotide sequence ID" value="XM_037307076.1"/>
</dbReference>
<evidence type="ECO:0000313" key="2">
    <source>
        <dbReference type="Proteomes" id="UP000578531"/>
    </source>
</evidence>
<gene>
    <name evidence="1" type="ORF">HO173_005158</name>
</gene>
<dbReference type="EMBL" id="JACCJC010000017">
    <property type="protein sequence ID" value="KAF6236867.1"/>
    <property type="molecule type" value="Genomic_DNA"/>
</dbReference>
<protein>
    <submittedName>
        <fullName evidence="1">Uncharacterized protein</fullName>
    </submittedName>
</protein>
<evidence type="ECO:0000313" key="1">
    <source>
        <dbReference type="EMBL" id="KAF6236867.1"/>
    </source>
</evidence>
<dbReference type="GeneID" id="59286822"/>
<proteinExistence type="predicted"/>
<accession>A0A8H6FXY6</accession>
<sequence length="202" mass="23706">MSDKPHLLTLPMEIRCHIYSFIYLEDRIVEFLHPKSHYTKTALFFACHQLYQETLEYYYGRNTFSLPLRKPFAMSGWRFLPRHFNLVKMLHLEANTFFWISSSNSAKAAEHEKHCKRRLKNYLSAILWANPGVVAPSLKTLIFADSVPPSHDQMHWPQSTERSQELLEGYIQVFEELNVRVGQVLFKIDQDSRSSCSSYAET</sequence>
<name>A0A8H6FXY6_9LECA</name>
<reference evidence="1 2" key="1">
    <citation type="journal article" date="2020" name="Genomics">
        <title>Complete, high-quality genomes from long-read metagenomic sequencing of two wolf lichen thalli reveals enigmatic genome architecture.</title>
        <authorList>
            <person name="McKenzie S.K."/>
            <person name="Walston R.F."/>
            <person name="Allen J.L."/>
        </authorList>
    </citation>
    <scope>NUCLEOTIDE SEQUENCE [LARGE SCALE GENOMIC DNA]</scope>
    <source>
        <strain evidence="1">WasteWater2</strain>
    </source>
</reference>